<evidence type="ECO:0000256" key="2">
    <source>
        <dbReference type="ARBA" id="ARBA00007200"/>
    </source>
</evidence>
<accession>A0ABM1VS68</accession>
<keyword evidence="3 7" id="KW-0812">Transmembrane</keyword>
<gene>
    <name evidence="11" type="primary">LOC106011567</name>
</gene>
<keyword evidence="10" id="KW-1185">Reference proteome</keyword>
<keyword evidence="5 7" id="KW-0472">Membrane</keyword>
<dbReference type="PANTHER" id="PTHR10877">
    <property type="entry name" value="POLYCYSTIN FAMILY MEMBER"/>
    <property type="match status" value="1"/>
</dbReference>
<evidence type="ECO:0000256" key="5">
    <source>
        <dbReference type="ARBA" id="ARBA00023136"/>
    </source>
</evidence>
<evidence type="ECO:0000256" key="4">
    <source>
        <dbReference type="ARBA" id="ARBA00022989"/>
    </source>
</evidence>
<feature type="transmembrane region" description="Helical" evidence="7">
    <location>
        <begin position="382"/>
        <end position="405"/>
    </location>
</feature>
<evidence type="ECO:0000313" key="11">
    <source>
        <dbReference type="RefSeq" id="XP_035825260.1"/>
    </source>
</evidence>
<dbReference type="Proteomes" id="UP000694888">
    <property type="component" value="Unplaced"/>
</dbReference>
<evidence type="ECO:0000256" key="6">
    <source>
        <dbReference type="SAM" id="MobiDB-lite"/>
    </source>
</evidence>
<feature type="transmembrane region" description="Helical" evidence="7">
    <location>
        <begin position="417"/>
        <end position="440"/>
    </location>
</feature>
<feature type="transmembrane region" description="Helical" evidence="7">
    <location>
        <begin position="460"/>
        <end position="482"/>
    </location>
</feature>
<dbReference type="GeneID" id="106011567"/>
<feature type="domain" description="Polycystin" evidence="9">
    <location>
        <begin position="170"/>
        <end position="371"/>
    </location>
</feature>
<evidence type="ECO:0000313" key="10">
    <source>
        <dbReference type="Proteomes" id="UP000694888"/>
    </source>
</evidence>
<evidence type="ECO:0000259" key="9">
    <source>
        <dbReference type="Pfam" id="PF20519"/>
    </source>
</evidence>
<feature type="domain" description="Polycystin cation channel PKD1/PKD2" evidence="8">
    <location>
        <begin position="385"/>
        <end position="494"/>
    </location>
</feature>
<evidence type="ECO:0000256" key="1">
    <source>
        <dbReference type="ARBA" id="ARBA00004141"/>
    </source>
</evidence>
<evidence type="ECO:0000256" key="3">
    <source>
        <dbReference type="ARBA" id="ARBA00022692"/>
    </source>
</evidence>
<dbReference type="InterPro" id="IPR051223">
    <property type="entry name" value="Polycystin"/>
</dbReference>
<evidence type="ECO:0000256" key="7">
    <source>
        <dbReference type="SAM" id="Phobius"/>
    </source>
</evidence>
<sequence>MTLIPPPRPVSHGKDAAENPMGISRDLIPPDPVPEDVIEKMREQKKEQQQANGILVELILYIIFIFCLFSVSYSNRDVRSFQLQDHVLESVYRVPKRRENSQVSDYPLPWNKLRTHQDIYTWLNTTMVLRMFPSKFVSGKELTPEGRQFMEDLANYRVGPVRMRQLRTHQDIYTWLNTTMVLRMFPSKFVSGKELTPEGRQFMEDLANYRVGPVRMRQVRMPPIPTPEIHTNRMTGPGLSNEGNLVGDKQFYPTYDISSEETGTYCLAWRPLPCSLDEQFKSTLDENAIPVVGKLNVYSGGGYITDLSGNRDVIKENFISELFSNRWLDLQTRAVFVEFSLYNVNVNLLASIRLAAEFPVYGSANTWIDIRILRIYPHIGPLGVYILLCDIILVITTFVFTFKVFKGIARERWSFIMSWWGGIDLLMVLISLNAIIFFIIRTVHSSQVLGRFRGNPKAFVNFYALIIYDDVFGWLLACLVFLSTLRIMRILGYNQHK</sequence>
<dbReference type="PANTHER" id="PTHR10877:SF197">
    <property type="entry name" value="POLYCYSTIC KIDNEY DISEASE PROTEIN 1-LIKE 2"/>
    <property type="match status" value="1"/>
</dbReference>
<comment type="subcellular location">
    <subcellularLocation>
        <location evidence="1">Membrane</location>
        <topology evidence="1">Multi-pass membrane protein</topology>
    </subcellularLocation>
</comment>
<reference evidence="11" key="1">
    <citation type="submission" date="2025-08" db="UniProtKB">
        <authorList>
            <consortium name="RefSeq"/>
        </authorList>
    </citation>
    <scope>IDENTIFICATION</scope>
</reference>
<feature type="region of interest" description="Disordered" evidence="6">
    <location>
        <begin position="1"/>
        <end position="29"/>
    </location>
</feature>
<feature type="transmembrane region" description="Helical" evidence="7">
    <location>
        <begin position="51"/>
        <end position="73"/>
    </location>
</feature>
<organism evidence="10 11">
    <name type="scientific">Aplysia californica</name>
    <name type="common">California sea hare</name>
    <dbReference type="NCBI Taxonomy" id="6500"/>
    <lineage>
        <taxon>Eukaryota</taxon>
        <taxon>Metazoa</taxon>
        <taxon>Spiralia</taxon>
        <taxon>Lophotrochozoa</taxon>
        <taxon>Mollusca</taxon>
        <taxon>Gastropoda</taxon>
        <taxon>Heterobranchia</taxon>
        <taxon>Euthyneura</taxon>
        <taxon>Tectipleura</taxon>
        <taxon>Aplysiida</taxon>
        <taxon>Aplysioidea</taxon>
        <taxon>Aplysiidae</taxon>
        <taxon>Aplysia</taxon>
    </lineage>
</organism>
<dbReference type="Pfam" id="PF08016">
    <property type="entry name" value="PKD_channel"/>
    <property type="match status" value="1"/>
</dbReference>
<evidence type="ECO:0000259" key="8">
    <source>
        <dbReference type="Pfam" id="PF08016"/>
    </source>
</evidence>
<dbReference type="InterPro" id="IPR046791">
    <property type="entry name" value="Polycystin_dom"/>
</dbReference>
<proteinExistence type="inferred from homology"/>
<name>A0ABM1VS68_APLCA</name>
<protein>
    <submittedName>
        <fullName evidence="11">Polycystic kidney disease protein 1-like 2</fullName>
    </submittedName>
</protein>
<dbReference type="InterPro" id="IPR013122">
    <property type="entry name" value="PKD1_2_channel"/>
</dbReference>
<dbReference type="Pfam" id="PF20519">
    <property type="entry name" value="Polycystin_dom"/>
    <property type="match status" value="1"/>
</dbReference>
<comment type="similarity">
    <text evidence="2">Belongs to the polycystin family.</text>
</comment>
<keyword evidence="4 7" id="KW-1133">Transmembrane helix</keyword>
<dbReference type="RefSeq" id="XP_035825260.1">
    <property type="nucleotide sequence ID" value="XM_035969367.1"/>
</dbReference>